<protein>
    <recommendedName>
        <fullName evidence="7">Transcription initiation factor TFIID component TAF4 C-terminal domain-containing protein</fullName>
    </recommendedName>
</protein>
<dbReference type="CDD" id="cd08045">
    <property type="entry name" value="HFD_TAF4"/>
    <property type="match status" value="1"/>
</dbReference>
<dbReference type="InterPro" id="IPR007900">
    <property type="entry name" value="TAF4_C"/>
</dbReference>
<evidence type="ECO:0000313" key="9">
    <source>
        <dbReference type="Proteomes" id="UP000015102"/>
    </source>
</evidence>
<dbReference type="GO" id="GO:0005669">
    <property type="term" value="C:transcription factor TFIID complex"/>
    <property type="evidence" value="ECO:0007669"/>
    <property type="project" value="InterPro"/>
</dbReference>
<dbReference type="GO" id="GO:0006367">
    <property type="term" value="P:transcription initiation at RNA polymerase II promoter"/>
    <property type="evidence" value="ECO:0007669"/>
    <property type="project" value="TreeGrafter"/>
</dbReference>
<feature type="coiled-coil region" evidence="6">
    <location>
        <begin position="303"/>
        <end position="362"/>
    </location>
</feature>
<dbReference type="GO" id="GO:0003677">
    <property type="term" value="F:DNA binding"/>
    <property type="evidence" value="ECO:0007669"/>
    <property type="project" value="TreeGrafter"/>
</dbReference>
<dbReference type="InterPro" id="IPR045144">
    <property type="entry name" value="TAF4"/>
</dbReference>
<dbReference type="STRING" id="36166.T1GYZ0"/>
<dbReference type="EMBL" id="CAQQ02157197">
    <property type="status" value="NOT_ANNOTATED_CDS"/>
    <property type="molecule type" value="Genomic_DNA"/>
</dbReference>
<dbReference type="EMBL" id="CAQQ02157198">
    <property type="status" value="NOT_ANNOTATED_CDS"/>
    <property type="molecule type" value="Genomic_DNA"/>
</dbReference>
<proteinExistence type="inferred from homology"/>
<dbReference type="Pfam" id="PF05236">
    <property type="entry name" value="TAF4"/>
    <property type="match status" value="1"/>
</dbReference>
<dbReference type="HOGENOM" id="CLU_683885_0_0_1"/>
<comment type="similarity">
    <text evidence="2">Belongs to the TAF4 family.</text>
</comment>
<dbReference type="AlphaFoldDB" id="T1GYZ0"/>
<feature type="domain" description="Transcription initiation factor TFIID component TAF4 C-terminal" evidence="7">
    <location>
        <begin position="214"/>
        <end position="309"/>
    </location>
</feature>
<comment type="subcellular location">
    <subcellularLocation>
        <location evidence="1">Nucleus</location>
    </subcellularLocation>
</comment>
<reference evidence="9" key="1">
    <citation type="submission" date="2013-02" db="EMBL/GenBank/DDBJ databases">
        <authorList>
            <person name="Hughes D."/>
        </authorList>
    </citation>
    <scope>NUCLEOTIDE SEQUENCE</scope>
    <source>
        <strain>Durham</strain>
        <strain evidence="9">NC isolate 2 -- Noor lab</strain>
    </source>
</reference>
<dbReference type="PANTHER" id="PTHR15138">
    <property type="entry name" value="TRANSCRIPTION INITIATION FACTOR TFIID SUBUNIT 4"/>
    <property type="match status" value="1"/>
</dbReference>
<reference evidence="8" key="2">
    <citation type="submission" date="2015-06" db="UniProtKB">
        <authorList>
            <consortium name="EnsemblMetazoa"/>
        </authorList>
    </citation>
    <scope>IDENTIFICATION</scope>
</reference>
<dbReference type="GO" id="GO:0016251">
    <property type="term" value="F:RNA polymerase II general transcription initiation factor activity"/>
    <property type="evidence" value="ECO:0007669"/>
    <property type="project" value="TreeGrafter"/>
</dbReference>
<evidence type="ECO:0000256" key="1">
    <source>
        <dbReference type="ARBA" id="ARBA00004123"/>
    </source>
</evidence>
<dbReference type="PANTHER" id="PTHR15138:SF14">
    <property type="entry name" value="TRANSCRIPTION INITIATION FACTOR TFIID SUBUNIT 4"/>
    <property type="match status" value="1"/>
</dbReference>
<evidence type="ECO:0000259" key="7">
    <source>
        <dbReference type="Pfam" id="PF05236"/>
    </source>
</evidence>
<dbReference type="GO" id="GO:0046982">
    <property type="term" value="F:protein heterodimerization activity"/>
    <property type="evidence" value="ECO:0007669"/>
    <property type="project" value="InterPro"/>
</dbReference>
<dbReference type="Proteomes" id="UP000015102">
    <property type="component" value="Unassembled WGS sequence"/>
</dbReference>
<dbReference type="EnsemblMetazoa" id="MESCA009078-RA">
    <property type="protein sequence ID" value="MESCA009078-PA"/>
    <property type="gene ID" value="MESCA009078"/>
</dbReference>
<evidence type="ECO:0000256" key="3">
    <source>
        <dbReference type="ARBA" id="ARBA00023015"/>
    </source>
</evidence>
<dbReference type="EMBL" id="CAQQ02157196">
    <property type="status" value="NOT_ANNOTATED_CDS"/>
    <property type="molecule type" value="Genomic_DNA"/>
</dbReference>
<name>T1GYZ0_MEGSC</name>
<keyword evidence="5" id="KW-0539">Nucleus</keyword>
<organism evidence="8 9">
    <name type="scientific">Megaselia scalaris</name>
    <name type="common">Humpbacked fly</name>
    <name type="synonym">Phora scalaris</name>
    <dbReference type="NCBI Taxonomy" id="36166"/>
    <lineage>
        <taxon>Eukaryota</taxon>
        <taxon>Metazoa</taxon>
        <taxon>Ecdysozoa</taxon>
        <taxon>Arthropoda</taxon>
        <taxon>Hexapoda</taxon>
        <taxon>Insecta</taxon>
        <taxon>Pterygota</taxon>
        <taxon>Neoptera</taxon>
        <taxon>Endopterygota</taxon>
        <taxon>Diptera</taxon>
        <taxon>Brachycera</taxon>
        <taxon>Muscomorpha</taxon>
        <taxon>Platypezoidea</taxon>
        <taxon>Phoridae</taxon>
        <taxon>Megaseliini</taxon>
        <taxon>Megaselia</taxon>
    </lineage>
</organism>
<accession>T1GYZ0</accession>
<evidence type="ECO:0000256" key="4">
    <source>
        <dbReference type="ARBA" id="ARBA00023163"/>
    </source>
</evidence>
<keyword evidence="9" id="KW-1185">Reference proteome</keyword>
<dbReference type="InterPro" id="IPR009072">
    <property type="entry name" value="Histone-fold"/>
</dbReference>
<evidence type="ECO:0000313" key="8">
    <source>
        <dbReference type="EnsemblMetazoa" id="MESCA009078-PA"/>
    </source>
</evidence>
<sequence length="403" mass="44460">MISNVQRPGQTTITKQISGGIRLQQNTSQQNLQIVKNNVTQSIRTTGSTIIRPPNPSIKSSSTQLVKNSTSAHTKVGQTQIKPTLVNHQLKIQSGSIQHNQNTTPSSITQQTSTATVTIPVNSNLHPTNLSNLNNSSPNINNTSTVTNASTNKIVTIKAQVNQNFTGKIIGKKKHNFQSSSSQFSHIDDKNVHTNSSGSSSFFQPSSMYGDDDINDVAAMGGVNLAEESQKILGSTENIGTQIRSCKDEVFLHLPTLQSKLKAVCNENGIDEPSLDVSVLISHACQERLKNIVEKLAVIAEHRMDILKELDKAEQKRHEEQEREILLRAAKSRSRLEDPEQAKLKAKAKEMQRAEMEELRQRDANMTALQAIGPRKKPRFDNESNPTISSIVSKLLIFVLCNF</sequence>
<dbReference type="Gene3D" id="1.10.20.10">
    <property type="entry name" value="Histone, subunit A"/>
    <property type="match status" value="1"/>
</dbReference>
<keyword evidence="4" id="KW-0804">Transcription</keyword>
<evidence type="ECO:0000256" key="6">
    <source>
        <dbReference type="SAM" id="Coils"/>
    </source>
</evidence>
<evidence type="ECO:0000256" key="5">
    <source>
        <dbReference type="ARBA" id="ARBA00023242"/>
    </source>
</evidence>
<keyword evidence="3" id="KW-0805">Transcription regulation</keyword>
<dbReference type="FunFam" id="1.10.20.10:FF:000015">
    <property type="entry name" value="Transcription initiation factor TFIID subunit 4B"/>
    <property type="match status" value="1"/>
</dbReference>
<evidence type="ECO:0000256" key="2">
    <source>
        <dbReference type="ARBA" id="ARBA00006178"/>
    </source>
</evidence>
<dbReference type="SUPFAM" id="SSF47113">
    <property type="entry name" value="Histone-fold"/>
    <property type="match status" value="1"/>
</dbReference>
<keyword evidence="6" id="KW-0175">Coiled coil</keyword>